<dbReference type="EMBL" id="DS985242">
    <property type="protein sequence ID" value="EDV27445.1"/>
    <property type="molecule type" value="Genomic_DNA"/>
</dbReference>
<dbReference type="InParanoid" id="B3RNF7"/>
<accession>B3RNF7</accession>
<dbReference type="RefSeq" id="XP_002109279.1">
    <property type="nucleotide sequence ID" value="XM_002109243.1"/>
</dbReference>
<keyword evidence="1" id="KW-0175">Coiled coil</keyword>
<dbReference type="InterPro" id="IPR011989">
    <property type="entry name" value="ARM-like"/>
</dbReference>
<dbReference type="OrthoDB" id="9942861at2759"/>
<gene>
    <name evidence="3" type="ORF">TRIADDRAFT_53149</name>
</gene>
<feature type="region of interest" description="Disordered" evidence="2">
    <location>
        <begin position="644"/>
        <end position="676"/>
    </location>
</feature>
<organism evidence="3 4">
    <name type="scientific">Trichoplax adhaerens</name>
    <name type="common">Trichoplax reptans</name>
    <dbReference type="NCBI Taxonomy" id="10228"/>
    <lineage>
        <taxon>Eukaryota</taxon>
        <taxon>Metazoa</taxon>
        <taxon>Placozoa</taxon>
        <taxon>Uniplacotomia</taxon>
        <taxon>Trichoplacea</taxon>
        <taxon>Trichoplacidae</taxon>
        <taxon>Trichoplax</taxon>
    </lineage>
</organism>
<feature type="compositionally biased region" description="Polar residues" evidence="2">
    <location>
        <begin position="644"/>
        <end position="654"/>
    </location>
</feature>
<feature type="compositionally biased region" description="Basic and acidic residues" evidence="2">
    <location>
        <begin position="410"/>
        <end position="442"/>
    </location>
</feature>
<feature type="region of interest" description="Disordered" evidence="2">
    <location>
        <begin position="522"/>
        <end position="542"/>
    </location>
</feature>
<dbReference type="STRING" id="10228.B3RNF7"/>
<feature type="region of interest" description="Disordered" evidence="2">
    <location>
        <begin position="390"/>
        <end position="448"/>
    </location>
</feature>
<dbReference type="GeneID" id="6751063"/>
<protein>
    <recommendedName>
        <fullName evidence="5">Protein kinase domain-containing protein</fullName>
    </recommendedName>
</protein>
<dbReference type="Gene3D" id="1.10.510.10">
    <property type="entry name" value="Transferase(Phosphotransferase) domain 1"/>
    <property type="match status" value="1"/>
</dbReference>
<feature type="compositionally biased region" description="Low complexity" evidence="2">
    <location>
        <begin position="528"/>
        <end position="541"/>
    </location>
</feature>
<dbReference type="Gene3D" id="1.25.10.10">
    <property type="entry name" value="Leucine-rich Repeat Variant"/>
    <property type="match status" value="1"/>
</dbReference>
<sequence>MGAENSILDSYKLSKPLIKQKNNGQPWTIRPALNDKGIKVAVFTHDLSLGSSKPQNGIENATKGLTAHNNIAKSAIYVSQSDGCWKLGGMEYTRSYRNINAEFLRQTTKYRCSDAISPEEKSGKFDPPLSSSQSRDVYAFGRLVMSLKEKFEIENDEVVQRFTNRISEQCLIDDPKLRSKFGQLMKEEIFTENDLLDLVTFLNNITLKSNIEKQEFFRYLAKRLRRYRSATIVRREEVIPIIVKLFKVRHKHVRLLILDRFNTYINYFNKQQLQKEVLPKILQGLRDIDNEIVAATFRAMADCVLVLGAENVVGTADRRTIFKEGQPDVSIVDQLWIVSPQESFSSYEVSPSTNYHIIQKMIDNASITSDDTHDDPVEIMERSSTKNVFDTKLNYEKSMGDKTNSNIRGDSPEMKKKLDRERRREENRKRNEEKKRQRDLLKSGKKTGMEITGMEHAASVAGEDDHLPLETPQKIVNDIHNTTIDQKVDVISESASINENDGNRHVEEDAWSNDNWEYFGKPNETDECSTTSSPETTTMPESNEDYLKKVKTLQTEKSSLNDNMAEVRKNLSDSVTLSGNGVDNNSSRFSTMPNKDILLPNEIKATESRTSISSISEAVHDSAAGSTTGSVKTELVEPRNNQAENGWQTWNASQPSSPTLSTSSSNTSKNTPSLKKLKKTNKVETLGHEFDIQIKSVDPTEEIDFFADMLPVYTAPEKSVEIKSRHKQSSKSDSKSLFSIRDSTNDSGMGTSGWDDEWEDSAAKICEDSTQA</sequence>
<dbReference type="AlphaFoldDB" id="B3RNF7"/>
<dbReference type="OMA" id="MPESNED"/>
<evidence type="ECO:0000313" key="4">
    <source>
        <dbReference type="Proteomes" id="UP000009022"/>
    </source>
</evidence>
<dbReference type="CTD" id="6751063"/>
<keyword evidence="4" id="KW-1185">Reference proteome</keyword>
<dbReference type="PANTHER" id="PTHR12984">
    <property type="entry name" value="SCY1-RELATED S/T PROTEIN KINASE-LIKE"/>
    <property type="match status" value="1"/>
</dbReference>
<dbReference type="eggNOG" id="KOG1243">
    <property type="taxonomic scope" value="Eukaryota"/>
</dbReference>
<evidence type="ECO:0000256" key="1">
    <source>
        <dbReference type="SAM" id="Coils"/>
    </source>
</evidence>
<feature type="coiled-coil region" evidence="1">
    <location>
        <begin position="543"/>
        <end position="570"/>
    </location>
</feature>
<evidence type="ECO:0000313" key="3">
    <source>
        <dbReference type="EMBL" id="EDV27445.1"/>
    </source>
</evidence>
<reference evidence="3 4" key="1">
    <citation type="journal article" date="2008" name="Nature">
        <title>The Trichoplax genome and the nature of placozoans.</title>
        <authorList>
            <person name="Srivastava M."/>
            <person name="Begovic E."/>
            <person name="Chapman J."/>
            <person name="Putnam N.H."/>
            <person name="Hellsten U."/>
            <person name="Kawashima T."/>
            <person name="Kuo A."/>
            <person name="Mitros T."/>
            <person name="Salamov A."/>
            <person name="Carpenter M.L."/>
            <person name="Signorovitch A.Y."/>
            <person name="Moreno M.A."/>
            <person name="Kamm K."/>
            <person name="Grimwood J."/>
            <person name="Schmutz J."/>
            <person name="Shapiro H."/>
            <person name="Grigoriev I.V."/>
            <person name="Buss L.W."/>
            <person name="Schierwater B."/>
            <person name="Dellaporta S.L."/>
            <person name="Rokhsar D.S."/>
        </authorList>
    </citation>
    <scope>NUCLEOTIDE SEQUENCE [LARGE SCALE GENOMIC DNA]</scope>
    <source>
        <strain evidence="3 4">Grell-BS-1999</strain>
    </source>
</reference>
<feature type="region of interest" description="Disordered" evidence="2">
    <location>
        <begin position="719"/>
        <end position="772"/>
    </location>
</feature>
<dbReference type="HOGENOM" id="CLU_362214_0_0_1"/>
<dbReference type="PANTHER" id="PTHR12984:SF15">
    <property type="entry name" value="PROTEIN-ASSOCIATING WITH THE CARBOXYL-TERMINAL DOMAIN OF EZRIN"/>
    <property type="match status" value="1"/>
</dbReference>
<dbReference type="KEGG" id="tad:TRIADDRAFT_53149"/>
<dbReference type="SUPFAM" id="SSF48371">
    <property type="entry name" value="ARM repeat"/>
    <property type="match status" value="1"/>
</dbReference>
<dbReference type="InterPro" id="IPR051177">
    <property type="entry name" value="CIK-Related_Protein"/>
</dbReference>
<dbReference type="Proteomes" id="UP000009022">
    <property type="component" value="Unassembled WGS sequence"/>
</dbReference>
<feature type="compositionally biased region" description="Low complexity" evidence="2">
    <location>
        <begin position="655"/>
        <end position="674"/>
    </location>
</feature>
<evidence type="ECO:0008006" key="5">
    <source>
        <dbReference type="Google" id="ProtNLM"/>
    </source>
</evidence>
<feature type="compositionally biased region" description="Basic and acidic residues" evidence="2">
    <location>
        <begin position="761"/>
        <end position="772"/>
    </location>
</feature>
<dbReference type="PhylomeDB" id="B3RNF7"/>
<dbReference type="InterPro" id="IPR016024">
    <property type="entry name" value="ARM-type_fold"/>
</dbReference>
<proteinExistence type="predicted"/>
<evidence type="ECO:0000256" key="2">
    <source>
        <dbReference type="SAM" id="MobiDB-lite"/>
    </source>
</evidence>
<name>B3RNF7_TRIAD</name>